<accession>A0A644WDN8</accession>
<dbReference type="InterPro" id="IPR026444">
    <property type="entry name" value="Secre_tail"/>
</dbReference>
<gene>
    <name evidence="2" type="ORF">SDC9_47831</name>
</gene>
<evidence type="ECO:0000313" key="2">
    <source>
        <dbReference type="EMBL" id="MPM01591.1"/>
    </source>
</evidence>
<dbReference type="NCBIfam" id="TIGR04183">
    <property type="entry name" value="Por_Secre_tail"/>
    <property type="match status" value="1"/>
</dbReference>
<reference evidence="2" key="1">
    <citation type="submission" date="2019-08" db="EMBL/GenBank/DDBJ databases">
        <authorList>
            <person name="Kucharzyk K."/>
            <person name="Murdoch R.W."/>
            <person name="Higgins S."/>
            <person name="Loffler F."/>
        </authorList>
    </citation>
    <scope>NUCLEOTIDE SEQUENCE</scope>
</reference>
<protein>
    <recommendedName>
        <fullName evidence="1">Secretion system C-terminal sorting domain-containing protein</fullName>
    </recommendedName>
</protein>
<sequence>MKTFVFKLVLGIVISFSAFNLNAQNYEYIPLVKPGVQLWTDDFAYYTPDGIIYILHRYALTEEDTIIENETYKKLYLFTGNEFDSLTAQCIGGLRENEQKQVFYKGGSAGYTTPSGLICDFSLSVGDTFIIGEYQFPYTVEVKSIDTINYGGALRRVFIIGTTGALNMQIAAWVEGIGSVEGLLYNMYTKLMGMDFLGRNRCYEHNGILLYHDYPEEIDDCFTPVLSLNDIEEEDISINIYPNPTSKEVNISSESFINSIEVFNSLGQRIYQENIKSKEKTIDISSFSKGIFIIGVNTDKGYIRKKLIKD</sequence>
<feature type="domain" description="Secretion system C-terminal sorting" evidence="1">
    <location>
        <begin position="240"/>
        <end position="308"/>
    </location>
</feature>
<dbReference type="EMBL" id="VSSQ01000807">
    <property type="protein sequence ID" value="MPM01591.1"/>
    <property type="molecule type" value="Genomic_DNA"/>
</dbReference>
<dbReference type="Pfam" id="PF18962">
    <property type="entry name" value="Por_Secre_tail"/>
    <property type="match status" value="1"/>
</dbReference>
<proteinExistence type="predicted"/>
<organism evidence="2">
    <name type="scientific">bioreactor metagenome</name>
    <dbReference type="NCBI Taxonomy" id="1076179"/>
    <lineage>
        <taxon>unclassified sequences</taxon>
        <taxon>metagenomes</taxon>
        <taxon>ecological metagenomes</taxon>
    </lineage>
</organism>
<dbReference type="AlphaFoldDB" id="A0A644WDN8"/>
<evidence type="ECO:0000259" key="1">
    <source>
        <dbReference type="Pfam" id="PF18962"/>
    </source>
</evidence>
<name>A0A644WDN8_9ZZZZ</name>
<comment type="caution">
    <text evidence="2">The sequence shown here is derived from an EMBL/GenBank/DDBJ whole genome shotgun (WGS) entry which is preliminary data.</text>
</comment>